<dbReference type="Proteomes" id="UP000693946">
    <property type="component" value="Linkage Group LG15"/>
</dbReference>
<name>A0AAV6S6V3_SOLSE</name>
<dbReference type="AlphaFoldDB" id="A0AAV6S6V3"/>
<organism evidence="1 2">
    <name type="scientific">Solea senegalensis</name>
    <name type="common">Senegalese sole</name>
    <dbReference type="NCBI Taxonomy" id="28829"/>
    <lineage>
        <taxon>Eukaryota</taxon>
        <taxon>Metazoa</taxon>
        <taxon>Chordata</taxon>
        <taxon>Craniata</taxon>
        <taxon>Vertebrata</taxon>
        <taxon>Euteleostomi</taxon>
        <taxon>Actinopterygii</taxon>
        <taxon>Neopterygii</taxon>
        <taxon>Teleostei</taxon>
        <taxon>Neoteleostei</taxon>
        <taxon>Acanthomorphata</taxon>
        <taxon>Carangaria</taxon>
        <taxon>Pleuronectiformes</taxon>
        <taxon>Pleuronectoidei</taxon>
        <taxon>Soleidae</taxon>
        <taxon>Solea</taxon>
    </lineage>
</organism>
<comment type="caution">
    <text evidence="1">The sequence shown here is derived from an EMBL/GenBank/DDBJ whole genome shotgun (WGS) entry which is preliminary data.</text>
</comment>
<dbReference type="EMBL" id="JAGKHQ010000007">
    <property type="protein sequence ID" value="KAG7512884.1"/>
    <property type="molecule type" value="Genomic_DNA"/>
</dbReference>
<gene>
    <name evidence="1" type="ORF">JOB18_042134</name>
</gene>
<reference evidence="1 2" key="1">
    <citation type="journal article" date="2021" name="Sci. Rep.">
        <title>Chromosome anchoring in Senegalese sole (Solea senegalensis) reveals sex-associated markers and genome rearrangements in flatfish.</title>
        <authorList>
            <person name="Guerrero-Cozar I."/>
            <person name="Gomez-Garrido J."/>
            <person name="Berbel C."/>
            <person name="Martinez-Blanch J.F."/>
            <person name="Alioto T."/>
            <person name="Claros M.G."/>
            <person name="Gagnaire P.A."/>
            <person name="Manchado M."/>
        </authorList>
    </citation>
    <scope>NUCLEOTIDE SEQUENCE [LARGE SCALE GENOMIC DNA]</scope>
    <source>
        <strain evidence="1">Sse05_10M</strain>
    </source>
</reference>
<evidence type="ECO:0000313" key="1">
    <source>
        <dbReference type="EMBL" id="KAG7512884.1"/>
    </source>
</evidence>
<accession>A0AAV6S6V3</accession>
<proteinExistence type="predicted"/>
<protein>
    <submittedName>
        <fullName evidence="1">Uncharacterized protein</fullName>
    </submittedName>
</protein>
<evidence type="ECO:0000313" key="2">
    <source>
        <dbReference type="Proteomes" id="UP000693946"/>
    </source>
</evidence>
<sequence length="65" mass="7631">MEKTGGYDRILFFYQLNHLVAPDFYCRGWGVSIHWRAAEFIYKGCGQVCWENSHSFRSVRPNDIG</sequence>
<keyword evidence="2" id="KW-1185">Reference proteome</keyword>